<gene>
    <name evidence="5" type="primary">SWI6_2</name>
    <name evidence="5" type="ORF">LTR69_009649</name>
</gene>
<feature type="region of interest" description="Disordered" evidence="3">
    <location>
        <begin position="1"/>
        <end position="57"/>
    </location>
</feature>
<comment type="caution">
    <text evidence="5">The sequence shown here is derived from an EMBL/GenBank/DDBJ whole genome shotgun (WGS) entry which is preliminary data.</text>
</comment>
<proteinExistence type="predicted"/>
<organism evidence="5 6">
    <name type="scientific">Exophiala sideris</name>
    <dbReference type="NCBI Taxonomy" id="1016849"/>
    <lineage>
        <taxon>Eukaryota</taxon>
        <taxon>Fungi</taxon>
        <taxon>Dikarya</taxon>
        <taxon>Ascomycota</taxon>
        <taxon>Pezizomycotina</taxon>
        <taxon>Eurotiomycetes</taxon>
        <taxon>Chaetothyriomycetidae</taxon>
        <taxon>Chaetothyriales</taxon>
        <taxon>Herpotrichiellaceae</taxon>
        <taxon>Exophiala</taxon>
    </lineage>
</organism>
<feature type="compositionally biased region" description="Basic and acidic residues" evidence="3">
    <location>
        <begin position="302"/>
        <end position="317"/>
    </location>
</feature>
<feature type="compositionally biased region" description="Acidic residues" evidence="3">
    <location>
        <begin position="10"/>
        <end position="19"/>
    </location>
</feature>
<keyword evidence="1" id="KW-0677">Repeat</keyword>
<dbReference type="InterPro" id="IPR036887">
    <property type="entry name" value="HTH_APSES_sf"/>
</dbReference>
<dbReference type="Gene3D" id="3.10.260.10">
    <property type="entry name" value="Transcription regulator HTH, APSES-type DNA-binding domain"/>
    <property type="match status" value="1"/>
</dbReference>
<reference evidence="5 6" key="1">
    <citation type="submission" date="2023-08" db="EMBL/GenBank/DDBJ databases">
        <title>Black Yeasts Isolated from many extreme environments.</title>
        <authorList>
            <person name="Coleine C."/>
            <person name="Stajich J.E."/>
            <person name="Selbmann L."/>
        </authorList>
    </citation>
    <scope>NUCLEOTIDE SEQUENCE [LARGE SCALE GENOMIC DNA]</scope>
    <source>
        <strain evidence="5 6">CCFEE 6328</strain>
    </source>
</reference>
<feature type="region of interest" description="Disordered" evidence="3">
    <location>
        <begin position="256"/>
        <end position="410"/>
    </location>
</feature>
<name>A0ABR0IZT3_9EURO</name>
<evidence type="ECO:0000259" key="4">
    <source>
        <dbReference type="PROSITE" id="PS51299"/>
    </source>
</evidence>
<dbReference type="InterPro" id="IPR003163">
    <property type="entry name" value="Tscrpt_reg_HTH_APSES-type"/>
</dbReference>
<sequence length="611" mass="68973">MPPYRVLQDEWSDYDDGSDVEVHEKDHGAKDGHSNPDAPTSEMHGMHERPKSTSPETVKIKEEWVELSDTDIEMQAETLQAETIEVSHEAMQAVDHNVVSPPVQQTISHRVERVMSTTAQDPLPRRVRTGPRVLHNVPSRSSHDVLWHRKASAVPKIERTTYKDTGYLVMNVRGLLVMRRESDSFLNASQITKMAGVEQGRKIRVAEDQIEGEYERIIGGYAPYQGIWVSHDYGRRLARDHNVEQTLLPLLEFDTTVDGRSRPSQPARVPPRGNVQKAGRARVPSSGPKKQVLAPQRTTIPADRRPTSTSAHDRQRSEQPSNALASREEWLDSSESEDELSRVFESEDVDPPRPAVISDVSHVPHPPVNMNSKRKRQSEPQGYIPDEAAPVQKRPKQNHIPSEDESEAFQDYSQVSAQLLSRTIRNALLDPKTTTPSSLEGYGHGSRNASIGVGVGRTRKNADEYSTNAASAFSRTKRERLGELGMWFDRRELADNNAVMRSIEKVRAKVPWDQMSQEEQQKVRKQVKRKIFHQRYQDGRSQSYFISQLLKLANQSGVGNDAILGLLLQQRKSRETLVELFSGLIGVNESGTLSVNKVMAENYDEEGWETE</sequence>
<dbReference type="EMBL" id="JAVRRF010000028">
    <property type="protein sequence ID" value="KAK5052823.1"/>
    <property type="molecule type" value="Genomic_DNA"/>
</dbReference>
<feature type="compositionally biased region" description="Basic and acidic residues" evidence="3">
    <location>
        <begin position="20"/>
        <end position="34"/>
    </location>
</feature>
<dbReference type="PANTHER" id="PTHR43828:SF3">
    <property type="entry name" value="CHROMO DOMAIN-CONTAINING PROTEIN"/>
    <property type="match status" value="1"/>
</dbReference>
<dbReference type="Proteomes" id="UP001345691">
    <property type="component" value="Unassembled WGS sequence"/>
</dbReference>
<accession>A0ABR0IZT3</accession>
<keyword evidence="6" id="KW-1185">Reference proteome</keyword>
<dbReference type="InterPro" id="IPR051642">
    <property type="entry name" value="SWI6-like"/>
</dbReference>
<evidence type="ECO:0000256" key="2">
    <source>
        <dbReference type="ARBA" id="ARBA00023043"/>
    </source>
</evidence>
<protein>
    <submittedName>
        <fullName evidence="5">Transcriptional regulator swi6</fullName>
    </submittedName>
</protein>
<feature type="region of interest" description="Disordered" evidence="3">
    <location>
        <begin position="431"/>
        <end position="453"/>
    </location>
</feature>
<feature type="domain" description="HTH APSES-type" evidence="4">
    <location>
        <begin position="149"/>
        <end position="263"/>
    </location>
</feature>
<dbReference type="PROSITE" id="PS51299">
    <property type="entry name" value="HTH_APSES"/>
    <property type="match status" value="1"/>
</dbReference>
<evidence type="ECO:0000313" key="5">
    <source>
        <dbReference type="EMBL" id="KAK5052823.1"/>
    </source>
</evidence>
<evidence type="ECO:0000313" key="6">
    <source>
        <dbReference type="Proteomes" id="UP001345691"/>
    </source>
</evidence>
<keyword evidence="2" id="KW-0040">ANK repeat</keyword>
<dbReference type="SUPFAM" id="SSF54616">
    <property type="entry name" value="DNA-binding domain of Mlu1-box binding protein MBP1"/>
    <property type="match status" value="1"/>
</dbReference>
<evidence type="ECO:0000256" key="3">
    <source>
        <dbReference type="SAM" id="MobiDB-lite"/>
    </source>
</evidence>
<evidence type="ECO:0000256" key="1">
    <source>
        <dbReference type="ARBA" id="ARBA00022737"/>
    </source>
</evidence>
<dbReference type="PANTHER" id="PTHR43828">
    <property type="entry name" value="ASPARAGINASE"/>
    <property type="match status" value="1"/>
</dbReference>